<dbReference type="AlphaFoldDB" id="A0A7G2CQD3"/>
<evidence type="ECO:0000313" key="3">
    <source>
        <dbReference type="Proteomes" id="UP000515908"/>
    </source>
</evidence>
<name>A0A7G2CQD3_9TRYP</name>
<keyword evidence="1" id="KW-0472">Membrane</keyword>
<dbReference type="EMBL" id="LR877162">
    <property type="protein sequence ID" value="CAD2220753.1"/>
    <property type="molecule type" value="Genomic_DNA"/>
</dbReference>
<organism evidence="2 3">
    <name type="scientific">Angomonas deanei</name>
    <dbReference type="NCBI Taxonomy" id="59799"/>
    <lineage>
        <taxon>Eukaryota</taxon>
        <taxon>Discoba</taxon>
        <taxon>Euglenozoa</taxon>
        <taxon>Kinetoplastea</taxon>
        <taxon>Metakinetoplastina</taxon>
        <taxon>Trypanosomatida</taxon>
        <taxon>Trypanosomatidae</taxon>
        <taxon>Strigomonadinae</taxon>
        <taxon>Angomonas</taxon>
    </lineage>
</organism>
<gene>
    <name evidence="2" type="ORF">ADEAN_000827600</name>
</gene>
<keyword evidence="3" id="KW-1185">Reference proteome</keyword>
<keyword evidence="1" id="KW-1133">Transmembrane helix</keyword>
<evidence type="ECO:0000313" key="2">
    <source>
        <dbReference type="EMBL" id="CAD2220753.1"/>
    </source>
</evidence>
<dbReference type="Proteomes" id="UP000515908">
    <property type="component" value="Chromosome 18"/>
</dbReference>
<sequence length="132" mass="15855">MNAGGPSKGSPYDYQPEWRWYNTLWEMRDKSFRHWYYTSKKRDFKIYWKYQSYQVAEKAFFGFLIGSLIVFIVTNDTSLAILRWPTEDPNELLKSPVWQKKRNEINKRKEDASKLLEDSNYIHNKNTSVPTS</sequence>
<accession>A0A7G2CQD3</accession>
<proteinExistence type="predicted"/>
<evidence type="ECO:0000256" key="1">
    <source>
        <dbReference type="SAM" id="Phobius"/>
    </source>
</evidence>
<dbReference type="VEuPathDB" id="TriTrypDB:ADEAN_000827600"/>
<feature type="transmembrane region" description="Helical" evidence="1">
    <location>
        <begin position="59"/>
        <end position="82"/>
    </location>
</feature>
<reference evidence="2 3" key="1">
    <citation type="submission" date="2020-08" db="EMBL/GenBank/DDBJ databases">
        <authorList>
            <person name="Newling K."/>
            <person name="Davey J."/>
            <person name="Forrester S."/>
        </authorList>
    </citation>
    <scope>NUCLEOTIDE SEQUENCE [LARGE SCALE GENOMIC DNA]</scope>
    <source>
        <strain evidence="3">Crithidia deanei Carvalho (ATCC PRA-265)</strain>
    </source>
</reference>
<keyword evidence="1" id="KW-0812">Transmembrane</keyword>
<protein>
    <submittedName>
        <fullName evidence="2">Uncharacterized protein</fullName>
    </submittedName>
</protein>